<organism evidence="1 2">
    <name type="scientific">Gloeothece verrucosa (strain PCC 7822)</name>
    <name type="common">Cyanothece sp. (strain PCC 7822)</name>
    <dbReference type="NCBI Taxonomy" id="497965"/>
    <lineage>
        <taxon>Bacteria</taxon>
        <taxon>Bacillati</taxon>
        <taxon>Cyanobacteriota</taxon>
        <taxon>Cyanophyceae</taxon>
        <taxon>Oscillatoriophycideae</taxon>
        <taxon>Chroococcales</taxon>
        <taxon>Aphanothecaceae</taxon>
        <taxon>Gloeothece</taxon>
        <taxon>Gloeothece verrucosa</taxon>
    </lineage>
</organism>
<evidence type="ECO:0000313" key="2">
    <source>
        <dbReference type="Proteomes" id="UP000008206"/>
    </source>
</evidence>
<dbReference type="HOGENOM" id="CLU_3232509_0_0_3"/>
<gene>
    <name evidence="1" type="ordered locus">Cyan7822_6598</name>
</gene>
<geneLocation type="plasmid" evidence="1 2">
    <name>Cy782202</name>
</geneLocation>
<sequence length="43" mass="4685">MLTSDLAPVFNGIGEGRVWRVELSCLDTSPIRSIIPMLGRALV</sequence>
<name>E0UN23_GLOV7</name>
<keyword evidence="1" id="KW-0614">Plasmid</keyword>
<protein>
    <submittedName>
        <fullName evidence="1">Uncharacterized protein</fullName>
    </submittedName>
</protein>
<reference evidence="2" key="1">
    <citation type="journal article" date="2011" name="MBio">
        <title>Novel metabolic attributes of the genus Cyanothece, comprising a group of unicellular nitrogen-fixing Cyanobacteria.</title>
        <authorList>
            <person name="Bandyopadhyay A."/>
            <person name="Elvitigala T."/>
            <person name="Welsh E."/>
            <person name="Stockel J."/>
            <person name="Liberton M."/>
            <person name="Min H."/>
            <person name="Sherman L.A."/>
            <person name="Pakrasi H.B."/>
        </authorList>
    </citation>
    <scope>NUCLEOTIDE SEQUENCE [LARGE SCALE GENOMIC DNA]</scope>
    <source>
        <strain evidence="2">PCC 7822</strain>
        <plasmid evidence="2">Cy782202</plasmid>
    </source>
</reference>
<dbReference type="RefSeq" id="WP_013335095.1">
    <property type="nucleotide sequence ID" value="NC_014534.1"/>
</dbReference>
<accession>E0UN23</accession>
<proteinExistence type="predicted"/>
<dbReference type="EMBL" id="CP002200">
    <property type="protein sequence ID" value="ADN18353.1"/>
    <property type="molecule type" value="Genomic_DNA"/>
</dbReference>
<dbReference type="Proteomes" id="UP000008206">
    <property type="component" value="Plasmid Cy782202"/>
</dbReference>
<evidence type="ECO:0000313" key="1">
    <source>
        <dbReference type="EMBL" id="ADN18353.1"/>
    </source>
</evidence>
<dbReference type="AlphaFoldDB" id="E0UN23"/>
<dbReference type="KEGG" id="cyj:Cyan7822_6598"/>
<keyword evidence="2" id="KW-1185">Reference proteome</keyword>